<proteinExistence type="predicted"/>
<evidence type="ECO:0000313" key="3">
    <source>
        <dbReference type="Proteomes" id="UP001202281"/>
    </source>
</evidence>
<dbReference type="InterPro" id="IPR052735">
    <property type="entry name" value="NAD_biosynth-regulator"/>
</dbReference>
<comment type="caution">
    <text evidence="2">The sequence shown here is derived from an EMBL/GenBank/DDBJ whole genome shotgun (WGS) entry which is preliminary data.</text>
</comment>
<dbReference type="PANTHER" id="PTHR37512:SF1">
    <property type="entry name" value="NADR_TTD14 AAA DOMAIN-CONTAINING PROTEIN"/>
    <property type="match status" value="1"/>
</dbReference>
<dbReference type="Proteomes" id="UP001202281">
    <property type="component" value="Unassembled WGS sequence"/>
</dbReference>
<organism evidence="2 3">
    <name type="scientific">Novosphingobium beihaiensis</name>
    <dbReference type="NCBI Taxonomy" id="2930389"/>
    <lineage>
        <taxon>Bacteria</taxon>
        <taxon>Pseudomonadati</taxon>
        <taxon>Pseudomonadota</taxon>
        <taxon>Alphaproteobacteria</taxon>
        <taxon>Sphingomonadales</taxon>
        <taxon>Sphingomonadaceae</taxon>
        <taxon>Novosphingobium</taxon>
    </lineage>
</organism>
<dbReference type="SUPFAM" id="SSF52540">
    <property type="entry name" value="P-loop containing nucleoside triphosphate hydrolases"/>
    <property type="match status" value="1"/>
</dbReference>
<dbReference type="Gene3D" id="3.40.50.300">
    <property type="entry name" value="P-loop containing nucleotide triphosphate hydrolases"/>
    <property type="match status" value="1"/>
</dbReference>
<dbReference type="InterPro" id="IPR038727">
    <property type="entry name" value="NadR/Ttd14_AAA_dom"/>
</dbReference>
<sequence>MRTVCLHGAESTGKTVLAGRLGYPWVPEHGRAYCERHGTGLVMADLLAIAEGQAAENRKAMAAAPPLLVLDTDQLMTAAWAQMLFGAVPEALMAYPKADLYLLFEPDVPWFDDGTRCFGEHEKRMRFAAMAEEVLVRAKVPFVRIAGGWERRERLARAAIGDLLALEV</sequence>
<accession>A0ABT0BPN0</accession>
<feature type="domain" description="NadR/Ttd14 AAA" evidence="1">
    <location>
        <begin position="4"/>
        <end position="152"/>
    </location>
</feature>
<evidence type="ECO:0000313" key="2">
    <source>
        <dbReference type="EMBL" id="MCJ2186938.1"/>
    </source>
</evidence>
<protein>
    <submittedName>
        <fullName evidence="2">AAA family ATPase</fullName>
    </submittedName>
</protein>
<dbReference type="EMBL" id="JALHLG010000009">
    <property type="protein sequence ID" value="MCJ2186938.1"/>
    <property type="molecule type" value="Genomic_DNA"/>
</dbReference>
<keyword evidence="3" id="KW-1185">Reference proteome</keyword>
<dbReference type="Pfam" id="PF13521">
    <property type="entry name" value="AAA_28"/>
    <property type="match status" value="1"/>
</dbReference>
<dbReference type="InterPro" id="IPR027417">
    <property type="entry name" value="P-loop_NTPase"/>
</dbReference>
<gene>
    <name evidence="2" type="ORF">MTR66_08930</name>
</gene>
<dbReference type="PANTHER" id="PTHR37512">
    <property type="entry name" value="TRIFUNCTIONAL NAD BIOSYNTHESIS/REGULATOR PROTEIN NADR"/>
    <property type="match status" value="1"/>
</dbReference>
<reference evidence="2 3" key="1">
    <citation type="submission" date="2022-04" db="EMBL/GenBank/DDBJ databases">
        <title>Identification of a novel bacterium isolated from mangrove sediments.</title>
        <authorList>
            <person name="Pan X."/>
        </authorList>
    </citation>
    <scope>NUCLEOTIDE SEQUENCE [LARGE SCALE GENOMIC DNA]</scope>
    <source>
        <strain evidence="2 3">B2638</strain>
    </source>
</reference>
<name>A0ABT0BPN0_9SPHN</name>
<dbReference type="RefSeq" id="WP_243919914.1">
    <property type="nucleotide sequence ID" value="NZ_JALHLG010000009.1"/>
</dbReference>
<evidence type="ECO:0000259" key="1">
    <source>
        <dbReference type="Pfam" id="PF13521"/>
    </source>
</evidence>